<proteinExistence type="predicted"/>
<dbReference type="Pfam" id="PF00300">
    <property type="entry name" value="His_Phos_1"/>
    <property type="match status" value="1"/>
</dbReference>
<dbReference type="Gene3D" id="3.40.50.1240">
    <property type="entry name" value="Phosphoglycerate mutase-like"/>
    <property type="match status" value="1"/>
</dbReference>
<dbReference type="EC" id="3.1.3.73" evidence="2"/>
<dbReference type="STRING" id="330214.NIDE0515"/>
<dbReference type="AlphaFoldDB" id="D8PAN1"/>
<evidence type="ECO:0000313" key="2">
    <source>
        <dbReference type="EMBL" id="CBK40290.1"/>
    </source>
</evidence>
<dbReference type="KEGG" id="nde:NIDE0515"/>
<dbReference type="PIRSF" id="PIRSF000709">
    <property type="entry name" value="6PFK_2-Ptase"/>
    <property type="match status" value="1"/>
</dbReference>
<dbReference type="GO" id="GO:0043755">
    <property type="term" value="F:alpha-ribazole phosphatase activity"/>
    <property type="evidence" value="ECO:0007669"/>
    <property type="project" value="UniProtKB-EC"/>
</dbReference>
<dbReference type="PANTHER" id="PTHR48100:SF59">
    <property type="entry name" value="ADENOSYLCOBALAMIN_ALPHA-RIBAZOLE PHOSPHATASE"/>
    <property type="match status" value="1"/>
</dbReference>
<dbReference type="Proteomes" id="UP000001660">
    <property type="component" value="Chromosome"/>
</dbReference>
<keyword evidence="2" id="KW-0378">Hydrolase</keyword>
<dbReference type="CDD" id="cd07067">
    <property type="entry name" value="HP_PGM_like"/>
    <property type="match status" value="1"/>
</dbReference>
<keyword evidence="3" id="KW-1185">Reference proteome</keyword>
<organism evidence="2 3">
    <name type="scientific">Nitrospira defluvii</name>
    <dbReference type="NCBI Taxonomy" id="330214"/>
    <lineage>
        <taxon>Bacteria</taxon>
        <taxon>Pseudomonadati</taxon>
        <taxon>Nitrospirota</taxon>
        <taxon>Nitrospiria</taxon>
        <taxon>Nitrospirales</taxon>
        <taxon>Nitrospiraceae</taxon>
        <taxon>Nitrospira</taxon>
    </lineage>
</organism>
<gene>
    <name evidence="2" type="ORF">NIDE0515</name>
</gene>
<sequence length="202" mass="22187">MPIVLLIRHGETEWNRSGRVMGDQPIPLNPTGEAQARTCAGILSRTPIAAIYTSPVLRAAQTAEILRGAQEIPLHQVPGLSEIGVGNWINRYWHEFADDPAKREWYTHPDRARPSGGETLREVQQRAVAAVEQALAPVHDTPVVIVSHGDVIRAILAHYLRLDLAIIRQARIDHVAVSGLDLTGAAAQLLFLNHRPGLETLL</sequence>
<protein>
    <submittedName>
        <fullName evidence="2">Putative Alpha-ribazole phosphatase cobC</fullName>
        <ecNumber evidence="2">3.1.3.73</ecNumber>
    </submittedName>
</protein>
<dbReference type="eggNOG" id="COG0406">
    <property type="taxonomic scope" value="Bacteria"/>
</dbReference>
<dbReference type="InterPro" id="IPR029033">
    <property type="entry name" value="His_PPase_superfam"/>
</dbReference>
<evidence type="ECO:0000313" key="3">
    <source>
        <dbReference type="Proteomes" id="UP000001660"/>
    </source>
</evidence>
<feature type="binding site" evidence="1">
    <location>
        <begin position="8"/>
        <end position="15"/>
    </location>
    <ligand>
        <name>substrate</name>
    </ligand>
</feature>
<name>D8PAN1_9BACT</name>
<dbReference type="InterPro" id="IPR050275">
    <property type="entry name" value="PGM_Phosphatase"/>
</dbReference>
<feature type="binding site" evidence="1">
    <location>
        <position position="58"/>
    </location>
    <ligand>
        <name>substrate</name>
    </ligand>
</feature>
<accession>D8PAN1</accession>
<dbReference type="OrthoDB" id="9781415at2"/>
<reference evidence="2 3" key="1">
    <citation type="journal article" date="2010" name="Proc. Natl. Acad. Sci. U.S.A.">
        <title>A Nitrospira metagenome illuminates the physiology and evolution of globally important nitrite-oxidizing bacteria.</title>
        <authorList>
            <person name="Lucker S."/>
            <person name="Wagner M."/>
            <person name="Maixner F."/>
            <person name="Pelletier E."/>
            <person name="Koch H."/>
            <person name="Vacherie B."/>
            <person name="Rattei T."/>
            <person name="Sinninghe Damste J."/>
            <person name="Spieck E."/>
            <person name="Le Paslier D."/>
            <person name="Daims H."/>
        </authorList>
    </citation>
    <scope>NUCLEOTIDE SEQUENCE [LARGE SCALE GENOMIC DNA]</scope>
</reference>
<dbReference type="SUPFAM" id="SSF53254">
    <property type="entry name" value="Phosphoglycerate mutase-like"/>
    <property type="match status" value="1"/>
</dbReference>
<evidence type="ECO:0000256" key="1">
    <source>
        <dbReference type="PIRSR" id="PIRSR613078-2"/>
    </source>
</evidence>
<dbReference type="PROSITE" id="PS00175">
    <property type="entry name" value="PG_MUTASE"/>
    <property type="match status" value="1"/>
</dbReference>
<dbReference type="SMART" id="SM00855">
    <property type="entry name" value="PGAM"/>
    <property type="match status" value="1"/>
</dbReference>
<dbReference type="EMBL" id="FP929003">
    <property type="protein sequence ID" value="CBK40290.1"/>
    <property type="molecule type" value="Genomic_DNA"/>
</dbReference>
<dbReference type="HOGENOM" id="CLU_033323_8_4_0"/>
<dbReference type="PANTHER" id="PTHR48100">
    <property type="entry name" value="BROAD-SPECIFICITY PHOSPHATASE YOR283W-RELATED"/>
    <property type="match status" value="1"/>
</dbReference>
<dbReference type="InterPro" id="IPR013078">
    <property type="entry name" value="His_Pase_superF_clade-1"/>
</dbReference>
<dbReference type="GO" id="GO:0005737">
    <property type="term" value="C:cytoplasm"/>
    <property type="evidence" value="ECO:0007669"/>
    <property type="project" value="TreeGrafter"/>
</dbReference>
<dbReference type="InterPro" id="IPR001345">
    <property type="entry name" value="PG/BPGM_mutase_AS"/>
</dbReference>